<comment type="caution">
    <text evidence="3">The sequence shown here is derived from an EMBL/GenBank/DDBJ whole genome shotgun (WGS) entry which is preliminary data.</text>
</comment>
<name>A0ABU7LUB2_9PROT</name>
<dbReference type="Gene3D" id="3.40.50.2000">
    <property type="entry name" value="Glycogen Phosphorylase B"/>
    <property type="match status" value="2"/>
</dbReference>
<dbReference type="InterPro" id="IPR001296">
    <property type="entry name" value="Glyco_trans_1"/>
</dbReference>
<dbReference type="Pfam" id="PF00534">
    <property type="entry name" value="Glycos_transf_1"/>
    <property type="match status" value="1"/>
</dbReference>
<proteinExistence type="predicted"/>
<gene>
    <name evidence="3" type="ORF">V0U35_00585</name>
</gene>
<dbReference type="PANTHER" id="PTHR45947:SF3">
    <property type="entry name" value="SULFOQUINOVOSYL TRANSFERASE SQD2"/>
    <property type="match status" value="1"/>
</dbReference>
<evidence type="ECO:0000313" key="4">
    <source>
        <dbReference type="Proteomes" id="UP001310692"/>
    </source>
</evidence>
<evidence type="ECO:0000313" key="3">
    <source>
        <dbReference type="EMBL" id="MEE2565161.1"/>
    </source>
</evidence>
<feature type="domain" description="Glycosyl transferase family 1" evidence="1">
    <location>
        <begin position="182"/>
        <end position="351"/>
    </location>
</feature>
<organism evidence="3 4">
    <name type="scientific">Hyphobacterium marinum</name>
    <dbReference type="NCBI Taxonomy" id="3116574"/>
    <lineage>
        <taxon>Bacteria</taxon>
        <taxon>Pseudomonadati</taxon>
        <taxon>Pseudomonadota</taxon>
        <taxon>Alphaproteobacteria</taxon>
        <taxon>Maricaulales</taxon>
        <taxon>Maricaulaceae</taxon>
        <taxon>Hyphobacterium</taxon>
    </lineage>
</organism>
<accession>A0ABU7LUB2</accession>
<dbReference type="PANTHER" id="PTHR45947">
    <property type="entry name" value="SULFOQUINOVOSYL TRANSFERASE SQD2"/>
    <property type="match status" value="1"/>
</dbReference>
<dbReference type="EMBL" id="JAZDRO010000001">
    <property type="protein sequence ID" value="MEE2565161.1"/>
    <property type="molecule type" value="Genomic_DNA"/>
</dbReference>
<sequence length="376" mass="40125">MIILQVIPRLDTGGAERTTIEVAEALTRAGHTALVASEGGRQEGALDAAGARLFRMPLDSKTPWGLEANTARLVRLIRTEGVDLVHARSRAPAWSALRAARRTGIPFVTTYHGAYNARSGLKRFYNSVMARGDRVIANSNYIAAHVMEEHGVGPDRIAVIPRGVDIDRFARSPETVARAATLKAALGVPEDRIVGVLPARLTRWKGQTVAIEAMAALKTEGGSLPYLLFVGDDQGRADYRQELETLIARYGLDSDIGLAGHQDDMPAIYALADFALNPSTDPEAFGRTAAEASAAGLPVIAADHGGAREVVLSGKTGWRVPPGDVPALAGAISELMGLNFEAHRRMGRAGAAHVAANFTVTGLQDSTLRVYRELLK</sequence>
<reference evidence="3 4" key="1">
    <citation type="submission" date="2024-01" db="EMBL/GenBank/DDBJ databases">
        <title>Hyphobacterium bacterium isolated from marine sediment.</title>
        <authorList>
            <person name="Zhao S."/>
        </authorList>
    </citation>
    <scope>NUCLEOTIDE SEQUENCE [LARGE SCALE GENOMIC DNA]</scope>
    <source>
        <strain evidence="3 4">Y60-23</strain>
    </source>
</reference>
<evidence type="ECO:0000259" key="2">
    <source>
        <dbReference type="Pfam" id="PF13439"/>
    </source>
</evidence>
<dbReference type="InterPro" id="IPR050194">
    <property type="entry name" value="Glycosyltransferase_grp1"/>
</dbReference>
<dbReference type="Proteomes" id="UP001310692">
    <property type="component" value="Unassembled WGS sequence"/>
</dbReference>
<protein>
    <submittedName>
        <fullName evidence="3">Glycosyltransferase family 4 protein</fullName>
    </submittedName>
</protein>
<evidence type="ECO:0000259" key="1">
    <source>
        <dbReference type="Pfam" id="PF00534"/>
    </source>
</evidence>
<keyword evidence="4" id="KW-1185">Reference proteome</keyword>
<dbReference type="Pfam" id="PF13439">
    <property type="entry name" value="Glyco_transf_4"/>
    <property type="match status" value="1"/>
</dbReference>
<dbReference type="CDD" id="cd03819">
    <property type="entry name" value="GT4_WavL-like"/>
    <property type="match status" value="1"/>
</dbReference>
<dbReference type="InterPro" id="IPR028098">
    <property type="entry name" value="Glyco_trans_4-like_N"/>
</dbReference>
<dbReference type="SUPFAM" id="SSF53756">
    <property type="entry name" value="UDP-Glycosyltransferase/glycogen phosphorylase"/>
    <property type="match status" value="1"/>
</dbReference>
<feature type="domain" description="Glycosyltransferase subfamily 4-like N-terminal" evidence="2">
    <location>
        <begin position="13"/>
        <end position="168"/>
    </location>
</feature>
<dbReference type="RefSeq" id="WP_330194700.1">
    <property type="nucleotide sequence ID" value="NZ_JAZDRO010000001.1"/>
</dbReference>